<evidence type="ECO:0000313" key="4">
    <source>
        <dbReference type="Proteomes" id="UP000287166"/>
    </source>
</evidence>
<dbReference type="GO" id="GO:0070292">
    <property type="term" value="P:N-acylphosphatidylethanolamine metabolic process"/>
    <property type="evidence" value="ECO:0007669"/>
    <property type="project" value="TreeGrafter"/>
</dbReference>
<dbReference type="InterPro" id="IPR036866">
    <property type="entry name" value="RibonucZ/Hydroxyglut_hydro"/>
</dbReference>
<dbReference type="AlphaFoldDB" id="A0A401GFC9"/>
<feature type="domain" description="Metallo-beta-lactamase" evidence="2">
    <location>
        <begin position="111"/>
        <end position="356"/>
    </location>
</feature>
<dbReference type="PIRSF" id="PIRSF038896">
    <property type="entry name" value="NAPE-PLD"/>
    <property type="match status" value="1"/>
</dbReference>
<dbReference type="Proteomes" id="UP000287166">
    <property type="component" value="Unassembled WGS sequence"/>
</dbReference>
<dbReference type="InParanoid" id="A0A401GFC9"/>
<evidence type="ECO:0000256" key="1">
    <source>
        <dbReference type="PIRSR" id="PIRSR038896-50"/>
    </source>
</evidence>
<dbReference type="PANTHER" id="PTHR15032">
    <property type="entry name" value="N-ACYL-PHOSPHATIDYLETHANOLAMINE-HYDROLYZING PHOSPHOLIPASE D"/>
    <property type="match status" value="1"/>
</dbReference>
<dbReference type="Pfam" id="PF12706">
    <property type="entry name" value="Lactamase_B_2"/>
    <property type="match status" value="1"/>
</dbReference>
<protein>
    <submittedName>
        <fullName evidence="3">N-acyl-phosphatidylethanolamine-hydrolyzing phospholipase D</fullName>
    </submittedName>
</protein>
<dbReference type="InterPro" id="IPR024884">
    <property type="entry name" value="NAPE-PLD"/>
</dbReference>
<dbReference type="EMBL" id="BFAD01000003">
    <property type="protein sequence ID" value="GBE80835.1"/>
    <property type="molecule type" value="Genomic_DNA"/>
</dbReference>
<dbReference type="GO" id="GO:0070290">
    <property type="term" value="F:N-acylphosphatidylethanolamine-specific phospholipase D activity"/>
    <property type="evidence" value="ECO:0007669"/>
    <property type="project" value="InterPro"/>
</dbReference>
<sequence length="398" mass="44674">MSETIVQELPSRLTAERLSGRPEHHLDDTKSSFRNPWPSFRFPALWQWVSFFTRQATSRPRVPDDLSDRIPTHEPTWGKDSDGAAIKATWLGHACYLIELPTPPGGSRGPRILTDPVMSQRCAPVQWAGPERLVPAPCSANNIPVVDAIVISHNHYDHMDASTLRVLYERHHPHVFAPLGNLQTLREMGISRKHIHILDWWDARSVTVPLSPSSSAGNTDVGQGGERRVDATFRITCTPSQHTANRSLFDRWRSLWSSWAIEELKGKDELADTGKKVYFGGDTGYRTVRDGEDEEKVPVCPAFSEIGERFGSFDLALLPIGAYAPRTLFSNLHVNPYDSVRIFQDIRAKKALAMHWGTWILTTEPIMEPPLLLRKACAEAGLKDSQFDICGLGETRVI</sequence>
<gene>
    <name evidence="3" type="ORF">SCP_0305550</name>
</gene>
<dbReference type="OrthoDB" id="332863at2759"/>
<dbReference type="RefSeq" id="XP_027611748.1">
    <property type="nucleotide sequence ID" value="XM_027755947.1"/>
</dbReference>
<reference evidence="3 4" key="1">
    <citation type="journal article" date="2018" name="Sci. Rep.">
        <title>Genome sequence of the cauliflower mushroom Sparassis crispa (Hanabiratake) and its association with beneficial usage.</title>
        <authorList>
            <person name="Kiyama R."/>
            <person name="Furutani Y."/>
            <person name="Kawaguchi K."/>
            <person name="Nakanishi T."/>
        </authorList>
    </citation>
    <scope>NUCLEOTIDE SEQUENCE [LARGE SCALE GENOMIC DNA]</scope>
</reference>
<proteinExistence type="predicted"/>
<dbReference type="Gene3D" id="3.60.15.10">
    <property type="entry name" value="Ribonuclease Z/Hydroxyacylglutathione hydrolase-like"/>
    <property type="match status" value="1"/>
</dbReference>
<evidence type="ECO:0000313" key="3">
    <source>
        <dbReference type="EMBL" id="GBE80835.1"/>
    </source>
</evidence>
<dbReference type="PANTHER" id="PTHR15032:SF4">
    <property type="entry name" value="N-ACYL-PHOSPHATIDYLETHANOLAMINE-HYDROLYZING PHOSPHOLIPASE D"/>
    <property type="match status" value="1"/>
</dbReference>
<feature type="binding site" evidence="1">
    <location>
        <position position="156"/>
    </location>
    <ligand>
        <name>an N-acyl-1,2-diacyl-sn-glycero-3-phosphoethanolamine</name>
        <dbReference type="ChEBI" id="CHEBI:62537"/>
    </ligand>
</feature>
<keyword evidence="4" id="KW-1185">Reference proteome</keyword>
<dbReference type="STRING" id="139825.A0A401GFC9"/>
<dbReference type="InterPro" id="IPR001279">
    <property type="entry name" value="Metallo-B-lactamas"/>
</dbReference>
<dbReference type="SUPFAM" id="SSF56281">
    <property type="entry name" value="Metallo-hydrolase/oxidoreductase"/>
    <property type="match status" value="1"/>
</dbReference>
<dbReference type="GO" id="GO:0070291">
    <property type="term" value="P:N-acylethanolamine metabolic process"/>
    <property type="evidence" value="ECO:0007669"/>
    <property type="project" value="TreeGrafter"/>
</dbReference>
<dbReference type="GO" id="GO:0005737">
    <property type="term" value="C:cytoplasm"/>
    <property type="evidence" value="ECO:0007669"/>
    <property type="project" value="TreeGrafter"/>
</dbReference>
<dbReference type="GeneID" id="38777752"/>
<evidence type="ECO:0000259" key="2">
    <source>
        <dbReference type="Pfam" id="PF12706"/>
    </source>
</evidence>
<feature type="binding site" evidence="1">
    <location>
        <position position="333"/>
    </location>
    <ligand>
        <name>an N-acyl-1,2-diacyl-sn-glycero-3-phosphoethanolamine</name>
        <dbReference type="ChEBI" id="CHEBI:62537"/>
    </ligand>
</feature>
<organism evidence="3 4">
    <name type="scientific">Sparassis crispa</name>
    <dbReference type="NCBI Taxonomy" id="139825"/>
    <lineage>
        <taxon>Eukaryota</taxon>
        <taxon>Fungi</taxon>
        <taxon>Dikarya</taxon>
        <taxon>Basidiomycota</taxon>
        <taxon>Agaricomycotina</taxon>
        <taxon>Agaricomycetes</taxon>
        <taxon>Polyporales</taxon>
        <taxon>Sparassidaceae</taxon>
        <taxon>Sparassis</taxon>
    </lineage>
</organism>
<comment type="caution">
    <text evidence="3">The sequence shown here is derived from an EMBL/GenBank/DDBJ whole genome shotgun (WGS) entry which is preliminary data.</text>
</comment>
<dbReference type="GO" id="GO:0008270">
    <property type="term" value="F:zinc ion binding"/>
    <property type="evidence" value="ECO:0007669"/>
    <property type="project" value="InterPro"/>
</dbReference>
<name>A0A401GFC9_9APHY</name>
<accession>A0A401GFC9</accession>